<protein>
    <submittedName>
        <fullName evidence="1">Uncharacterized protein</fullName>
    </submittedName>
</protein>
<comment type="caution">
    <text evidence="1">The sequence shown here is derived from an EMBL/GenBank/DDBJ whole genome shotgun (WGS) entry which is preliminary data.</text>
</comment>
<sequence>CCLRRSGAGGMAPATAVAKCTGSIRQGHRDGKGGVAAG</sequence>
<gene>
    <name evidence="1" type="ORF">S01H1_83635</name>
</gene>
<accession>X0XU44</accession>
<evidence type="ECO:0000313" key="1">
    <source>
        <dbReference type="EMBL" id="GAG46805.1"/>
    </source>
</evidence>
<feature type="non-terminal residue" evidence="1">
    <location>
        <position position="1"/>
    </location>
</feature>
<dbReference type="EMBL" id="BARS01056898">
    <property type="protein sequence ID" value="GAG46805.1"/>
    <property type="molecule type" value="Genomic_DNA"/>
</dbReference>
<proteinExistence type="predicted"/>
<reference evidence="1" key="1">
    <citation type="journal article" date="2014" name="Front. Microbiol.">
        <title>High frequency of phylogenetically diverse reductive dehalogenase-homologous genes in deep subseafloor sedimentary metagenomes.</title>
        <authorList>
            <person name="Kawai M."/>
            <person name="Futagami T."/>
            <person name="Toyoda A."/>
            <person name="Takaki Y."/>
            <person name="Nishi S."/>
            <person name="Hori S."/>
            <person name="Arai W."/>
            <person name="Tsubouchi T."/>
            <person name="Morono Y."/>
            <person name="Uchiyama I."/>
            <person name="Ito T."/>
            <person name="Fujiyama A."/>
            <person name="Inagaki F."/>
            <person name="Takami H."/>
        </authorList>
    </citation>
    <scope>NUCLEOTIDE SEQUENCE</scope>
    <source>
        <strain evidence="1">Expedition CK06-06</strain>
    </source>
</reference>
<dbReference type="AlphaFoldDB" id="X0XU44"/>
<organism evidence="1">
    <name type="scientific">marine sediment metagenome</name>
    <dbReference type="NCBI Taxonomy" id="412755"/>
    <lineage>
        <taxon>unclassified sequences</taxon>
        <taxon>metagenomes</taxon>
        <taxon>ecological metagenomes</taxon>
    </lineage>
</organism>
<name>X0XU44_9ZZZZ</name>